<dbReference type="PANTHER" id="PTHR43214">
    <property type="entry name" value="TWO-COMPONENT RESPONSE REGULATOR"/>
    <property type="match status" value="1"/>
</dbReference>
<dbReference type="PANTHER" id="PTHR43214:SF24">
    <property type="entry name" value="TRANSCRIPTIONAL REGULATORY PROTEIN NARL-RELATED"/>
    <property type="match status" value="1"/>
</dbReference>
<dbReference type="InterPro" id="IPR011006">
    <property type="entry name" value="CheY-like_superfamily"/>
</dbReference>
<dbReference type="PROSITE" id="PS50110">
    <property type="entry name" value="RESPONSE_REGULATORY"/>
    <property type="match status" value="1"/>
</dbReference>
<dbReference type="PRINTS" id="PR00038">
    <property type="entry name" value="HTHLUXR"/>
</dbReference>
<keyword evidence="2" id="KW-0805">Transcription regulation</keyword>
<dbReference type="SMART" id="SM00421">
    <property type="entry name" value="HTH_LUXR"/>
    <property type="match status" value="1"/>
</dbReference>
<keyword evidence="3" id="KW-0238">DNA-binding</keyword>
<evidence type="ECO:0000256" key="1">
    <source>
        <dbReference type="ARBA" id="ARBA00022553"/>
    </source>
</evidence>
<protein>
    <submittedName>
        <fullName evidence="8">LuxR family two component transcriptional regulator</fullName>
    </submittedName>
</protein>
<dbReference type="Gene3D" id="3.40.50.2300">
    <property type="match status" value="1"/>
</dbReference>
<dbReference type="CDD" id="cd17535">
    <property type="entry name" value="REC_NarL-like"/>
    <property type="match status" value="1"/>
</dbReference>
<keyword evidence="1 5" id="KW-0597">Phosphoprotein</keyword>
<dbReference type="SUPFAM" id="SSF52172">
    <property type="entry name" value="CheY-like"/>
    <property type="match status" value="1"/>
</dbReference>
<dbReference type="GO" id="GO:0006355">
    <property type="term" value="P:regulation of DNA-templated transcription"/>
    <property type="evidence" value="ECO:0007669"/>
    <property type="project" value="InterPro"/>
</dbReference>
<dbReference type="AlphaFoldDB" id="A0A2T0QX58"/>
<sequence>MSGAGSSVRVLVVDDEALVRSGLTAILESAPDVTVVAAVDGPAALETLAGFRVDVVLLDVRMPRVDGMAVLAGLDRLPRRPAVAMLTTFHADEQVAAALAAGADGYLLKDTDPDQLITHVRALARGASVLSSGVTAAVVEGFLRSRSSASARGALARLTPRERDVLVLVARGAQNAEIAQALFVSLPTVKEHVGAILAKLRVTNRVQAAVLAVRAGLVDEGIDDEIHEGVHDGIDDGAGEG</sequence>
<evidence type="ECO:0000256" key="4">
    <source>
        <dbReference type="ARBA" id="ARBA00023163"/>
    </source>
</evidence>
<organism evidence="8 9">
    <name type="scientific">Kineococcus rhizosphaerae</name>
    <dbReference type="NCBI Taxonomy" id="559628"/>
    <lineage>
        <taxon>Bacteria</taxon>
        <taxon>Bacillati</taxon>
        <taxon>Actinomycetota</taxon>
        <taxon>Actinomycetes</taxon>
        <taxon>Kineosporiales</taxon>
        <taxon>Kineosporiaceae</taxon>
        <taxon>Kineococcus</taxon>
    </lineage>
</organism>
<evidence type="ECO:0000313" key="9">
    <source>
        <dbReference type="Proteomes" id="UP000238083"/>
    </source>
</evidence>
<evidence type="ECO:0000313" key="8">
    <source>
        <dbReference type="EMBL" id="PRY10468.1"/>
    </source>
</evidence>
<dbReference type="PROSITE" id="PS50043">
    <property type="entry name" value="HTH_LUXR_2"/>
    <property type="match status" value="1"/>
</dbReference>
<dbReference type="InterPro" id="IPR016032">
    <property type="entry name" value="Sig_transdc_resp-reg_C-effctor"/>
</dbReference>
<dbReference type="RefSeq" id="WP_211298899.1">
    <property type="nucleotide sequence ID" value="NZ_PVZF01000016.1"/>
</dbReference>
<keyword evidence="9" id="KW-1185">Reference proteome</keyword>
<keyword evidence="4" id="KW-0804">Transcription</keyword>
<dbReference type="GO" id="GO:0000160">
    <property type="term" value="P:phosphorelay signal transduction system"/>
    <property type="evidence" value="ECO:0007669"/>
    <property type="project" value="InterPro"/>
</dbReference>
<dbReference type="EMBL" id="PVZF01000016">
    <property type="protein sequence ID" value="PRY10468.1"/>
    <property type="molecule type" value="Genomic_DNA"/>
</dbReference>
<dbReference type="InterPro" id="IPR039420">
    <property type="entry name" value="WalR-like"/>
</dbReference>
<feature type="domain" description="Response regulatory" evidence="7">
    <location>
        <begin position="9"/>
        <end position="124"/>
    </location>
</feature>
<feature type="domain" description="HTH luxR-type" evidence="6">
    <location>
        <begin position="151"/>
        <end position="216"/>
    </location>
</feature>
<feature type="modified residue" description="4-aspartylphosphate" evidence="5">
    <location>
        <position position="59"/>
    </location>
</feature>
<dbReference type="SUPFAM" id="SSF46894">
    <property type="entry name" value="C-terminal effector domain of the bipartite response regulators"/>
    <property type="match status" value="1"/>
</dbReference>
<dbReference type="PROSITE" id="PS00622">
    <property type="entry name" value="HTH_LUXR_1"/>
    <property type="match status" value="1"/>
</dbReference>
<dbReference type="Pfam" id="PF00072">
    <property type="entry name" value="Response_reg"/>
    <property type="match status" value="1"/>
</dbReference>
<evidence type="ECO:0000259" key="6">
    <source>
        <dbReference type="PROSITE" id="PS50043"/>
    </source>
</evidence>
<dbReference type="InterPro" id="IPR058245">
    <property type="entry name" value="NreC/VraR/RcsB-like_REC"/>
</dbReference>
<name>A0A2T0QX58_9ACTN</name>
<evidence type="ECO:0000256" key="5">
    <source>
        <dbReference type="PROSITE-ProRule" id="PRU00169"/>
    </source>
</evidence>
<gene>
    <name evidence="8" type="ORF">CLV37_11621</name>
</gene>
<reference evidence="8 9" key="1">
    <citation type="submission" date="2018-03" db="EMBL/GenBank/DDBJ databases">
        <title>Genomic Encyclopedia of Archaeal and Bacterial Type Strains, Phase II (KMG-II): from individual species to whole genera.</title>
        <authorList>
            <person name="Goeker M."/>
        </authorList>
    </citation>
    <scope>NUCLEOTIDE SEQUENCE [LARGE SCALE GENOMIC DNA]</scope>
    <source>
        <strain evidence="8 9">DSM 19711</strain>
    </source>
</reference>
<evidence type="ECO:0000256" key="2">
    <source>
        <dbReference type="ARBA" id="ARBA00023015"/>
    </source>
</evidence>
<evidence type="ECO:0000259" key="7">
    <source>
        <dbReference type="PROSITE" id="PS50110"/>
    </source>
</evidence>
<dbReference type="Pfam" id="PF00196">
    <property type="entry name" value="GerE"/>
    <property type="match status" value="1"/>
</dbReference>
<dbReference type="CDD" id="cd06170">
    <property type="entry name" value="LuxR_C_like"/>
    <property type="match status" value="1"/>
</dbReference>
<dbReference type="InterPro" id="IPR001789">
    <property type="entry name" value="Sig_transdc_resp-reg_receiver"/>
</dbReference>
<evidence type="ECO:0000256" key="3">
    <source>
        <dbReference type="ARBA" id="ARBA00023125"/>
    </source>
</evidence>
<dbReference type="Proteomes" id="UP000238083">
    <property type="component" value="Unassembled WGS sequence"/>
</dbReference>
<proteinExistence type="predicted"/>
<comment type="caution">
    <text evidence="8">The sequence shown here is derived from an EMBL/GenBank/DDBJ whole genome shotgun (WGS) entry which is preliminary data.</text>
</comment>
<accession>A0A2T0QX58</accession>
<dbReference type="InterPro" id="IPR000792">
    <property type="entry name" value="Tscrpt_reg_LuxR_C"/>
</dbReference>
<dbReference type="SMART" id="SM00448">
    <property type="entry name" value="REC"/>
    <property type="match status" value="1"/>
</dbReference>
<dbReference type="GO" id="GO:0003677">
    <property type="term" value="F:DNA binding"/>
    <property type="evidence" value="ECO:0007669"/>
    <property type="project" value="UniProtKB-KW"/>
</dbReference>